<dbReference type="Gene3D" id="1.10.890.40">
    <property type="match status" value="1"/>
</dbReference>
<dbReference type="RefSeq" id="WP_057071972.1">
    <property type="nucleotide sequence ID" value="NZ_CABGHF010000011.1"/>
</dbReference>
<organism evidence="2 3">
    <name type="scientific">Klebsiella spallanzanii</name>
    <dbReference type="NCBI Taxonomy" id="2587528"/>
    <lineage>
        <taxon>Bacteria</taxon>
        <taxon>Pseudomonadati</taxon>
        <taxon>Pseudomonadota</taxon>
        <taxon>Gammaproteobacteria</taxon>
        <taxon>Enterobacterales</taxon>
        <taxon>Enterobacteriaceae</taxon>
        <taxon>Klebsiella/Raoultella group</taxon>
        <taxon>Klebsiella</taxon>
    </lineage>
</organism>
<dbReference type="InterPro" id="IPR041238">
    <property type="entry name" value="Rap1a"/>
</dbReference>
<gene>
    <name evidence="2" type="ORF">SB6408_04985</name>
</gene>
<dbReference type="AlphaFoldDB" id="A0A564JYV5"/>
<accession>A0A564JYV5</accession>
<protein>
    <recommendedName>
        <fullName evidence="1">Rap1a immunity protein domain-containing protein</fullName>
    </recommendedName>
</protein>
<reference evidence="2 3" key="1">
    <citation type="submission" date="2019-07" db="EMBL/GenBank/DDBJ databases">
        <authorList>
            <person name="Brisse S."/>
            <person name="Rodrigues C."/>
            <person name="Thorpe H."/>
        </authorList>
    </citation>
    <scope>NUCLEOTIDE SEQUENCE [LARGE SCALE GENOMIC DNA]</scope>
    <source>
        <strain evidence="2">SB6408</strain>
    </source>
</reference>
<sequence length="127" mass="14137">MNSKYIACAIFCSFLAPAEAKFYDGQQLYQYAQEYKKTEQGVRSTPDNQLQAGVFMGYVASMVDAYGAEGAQVFCQPNGRLQTYADVVYKYLNDNPDKRVNSAESLVIGAMQASFRCKELPNLNGNK</sequence>
<dbReference type="Proteomes" id="UP000318370">
    <property type="component" value="Unassembled WGS sequence"/>
</dbReference>
<evidence type="ECO:0000259" key="1">
    <source>
        <dbReference type="Pfam" id="PF18602"/>
    </source>
</evidence>
<feature type="domain" description="Rap1a immunity protein" evidence="1">
    <location>
        <begin position="25"/>
        <end position="117"/>
    </location>
</feature>
<evidence type="ECO:0000313" key="3">
    <source>
        <dbReference type="Proteomes" id="UP000318370"/>
    </source>
</evidence>
<dbReference type="Pfam" id="PF18602">
    <property type="entry name" value="Rap1a"/>
    <property type="match status" value="1"/>
</dbReference>
<dbReference type="EMBL" id="CABGHF010000011">
    <property type="protein sequence ID" value="VUS61457.1"/>
    <property type="molecule type" value="Genomic_DNA"/>
</dbReference>
<evidence type="ECO:0000313" key="2">
    <source>
        <dbReference type="EMBL" id="VUS61457.1"/>
    </source>
</evidence>
<proteinExistence type="predicted"/>
<name>A0A564JYV5_9ENTR</name>